<sequence length="497" mass="52535">MRTVRLSDADNVVTAIAQLAPGEDGAAELIPRGHKMAARAIARGEAVLKYAQVIGYAAGDIGPGAHVHTHNLEFRNVEAEYEFSTNLRPVAPVATLDSFMGYVRPSGRVGTRNYIAVLTSVNCSATAARMIAGHFTPDRLAAYPNVDGVVAFVHGTGCGMAGQGSEGFEALQRVMWGYARNPNIGGVLMAGLGCEMMQIDWLIEAYGLSPGPLFQAMNIQDMGGLRKTVDKGIEKIETMLPLVNQARRTPCPASELMVALQCGGSDAWSGVTANPAVGHACDLLVAQGGTGVLAETPEIYGAEHLLTARAADRATGDKLVDLIRWWEDYTARNKGSMDNNPSPGNKKGGLTTILEKSLGAVAKGGTTPLNGVYRYAEPVTARGFTFMDSPGYDPASVTGQIASGCTLVVFTTGRGSAFGSKPSPTIKVATNSEMYTRMSGDMDVDAGRILSGGATVEQVGREIYEMWLRVASGEQSKSEAQGLGDFEFVPWQIGAVM</sequence>
<dbReference type="RefSeq" id="WP_011048139.1">
    <property type="nucleotide sequence ID" value="NZ_CP076685.1"/>
</dbReference>
<evidence type="ECO:0000259" key="3">
    <source>
        <dbReference type="SMART" id="SM00858"/>
    </source>
</evidence>
<dbReference type="PANTHER" id="PTHR30536">
    <property type="entry name" value="ALTRONATE/GALACTARATE DEHYDRATASE"/>
    <property type="match status" value="1"/>
</dbReference>
<reference evidence="4 5" key="1">
    <citation type="journal article" date="2020" name="Proc. Natl. Acad. Sci. U.S.A.">
        <title>Ecological drivers of bacterial community assembly in synthetic phycospheres.</title>
        <authorList>
            <person name="Fu H."/>
            <person name="Uchimiya M."/>
            <person name="Gore J."/>
            <person name="Moran M.A."/>
        </authorList>
    </citation>
    <scope>NUCLEOTIDE SEQUENCE [LARGE SCALE GENOMIC DNA]</scope>
    <source>
        <strain evidence="4">HF-Din03</strain>
    </source>
</reference>
<dbReference type="InterPro" id="IPR048332">
    <property type="entry name" value="GD_AH_C"/>
</dbReference>
<gene>
    <name evidence="4" type="ORF">HW564_18875</name>
</gene>
<dbReference type="InterPro" id="IPR013974">
    <property type="entry name" value="SAF"/>
</dbReference>
<keyword evidence="2" id="KW-0456">Lyase</keyword>
<dbReference type="GO" id="GO:0019698">
    <property type="term" value="P:D-galacturonate catabolic process"/>
    <property type="evidence" value="ECO:0007669"/>
    <property type="project" value="TreeGrafter"/>
</dbReference>
<dbReference type="CDD" id="cd11613">
    <property type="entry name" value="SAF_AH_GD"/>
    <property type="match status" value="1"/>
</dbReference>
<dbReference type="SMART" id="SM00858">
    <property type="entry name" value="SAF"/>
    <property type="match status" value="1"/>
</dbReference>
<dbReference type="Pfam" id="PF08666">
    <property type="entry name" value="SAF"/>
    <property type="match status" value="1"/>
</dbReference>
<proteinExistence type="inferred from homology"/>
<dbReference type="InterPro" id="IPR044144">
    <property type="entry name" value="SAF_UxaA/GarD"/>
</dbReference>
<organism evidence="4 5">
    <name type="scientific">Ruegeria pomeroyi</name>
    <dbReference type="NCBI Taxonomy" id="89184"/>
    <lineage>
        <taxon>Bacteria</taxon>
        <taxon>Pseudomonadati</taxon>
        <taxon>Pseudomonadota</taxon>
        <taxon>Alphaproteobacteria</taxon>
        <taxon>Rhodobacterales</taxon>
        <taxon>Roseobacteraceae</taxon>
        <taxon>Ruegeria</taxon>
    </lineage>
</organism>
<evidence type="ECO:0000313" key="4">
    <source>
        <dbReference type="EMBL" id="NVK98994.1"/>
    </source>
</evidence>
<feature type="domain" description="SAF" evidence="3">
    <location>
        <begin position="10"/>
        <end position="73"/>
    </location>
</feature>
<accession>A0A850LLN9</accession>
<name>A0A850LLN9_9RHOB</name>
<comment type="caution">
    <text evidence="4">The sequence shown here is derived from an EMBL/GenBank/DDBJ whole genome shotgun (WGS) entry which is preliminary data.</text>
</comment>
<comment type="similarity">
    <text evidence="1">Belongs to the UxaA family.</text>
</comment>
<dbReference type="Proteomes" id="UP000565723">
    <property type="component" value="Unassembled WGS sequence"/>
</dbReference>
<dbReference type="InterPro" id="IPR007392">
    <property type="entry name" value="GD_AH_second"/>
</dbReference>
<dbReference type="AlphaFoldDB" id="A0A850LLN9"/>
<dbReference type="OMA" id="DHFRRDI"/>
<protein>
    <submittedName>
        <fullName evidence="4">Altronate dehydratase</fullName>
    </submittedName>
</protein>
<dbReference type="InterPro" id="IPR052172">
    <property type="entry name" value="UxaA_altronate/galactarate_dh"/>
</dbReference>
<evidence type="ECO:0000256" key="1">
    <source>
        <dbReference type="ARBA" id="ARBA00010986"/>
    </source>
</evidence>
<evidence type="ECO:0000256" key="2">
    <source>
        <dbReference type="ARBA" id="ARBA00023239"/>
    </source>
</evidence>
<dbReference type="PANTHER" id="PTHR30536:SF5">
    <property type="entry name" value="ALTRONATE DEHYDRATASE"/>
    <property type="match status" value="1"/>
</dbReference>
<dbReference type="Pfam" id="PF04295">
    <property type="entry name" value="GD_AH_second"/>
    <property type="match status" value="1"/>
</dbReference>
<dbReference type="EMBL" id="JABXIY010000051">
    <property type="protein sequence ID" value="NVK98994.1"/>
    <property type="molecule type" value="Genomic_DNA"/>
</dbReference>
<dbReference type="GO" id="GO:0016829">
    <property type="term" value="F:lyase activity"/>
    <property type="evidence" value="ECO:0007669"/>
    <property type="project" value="UniProtKB-KW"/>
</dbReference>
<dbReference type="Pfam" id="PF20629">
    <property type="entry name" value="GD_AH_C"/>
    <property type="match status" value="1"/>
</dbReference>
<dbReference type="Gene3D" id="2.30.130.110">
    <property type="match status" value="1"/>
</dbReference>
<evidence type="ECO:0000313" key="5">
    <source>
        <dbReference type="Proteomes" id="UP000565723"/>
    </source>
</evidence>